<dbReference type="CDD" id="cd04301">
    <property type="entry name" value="NAT_SF"/>
    <property type="match status" value="1"/>
</dbReference>
<name>A0A285NCJ8_NATPI</name>
<evidence type="ECO:0000313" key="3">
    <source>
        <dbReference type="EMBL" id="SNZ06667.1"/>
    </source>
</evidence>
<sequence length="205" mass="22641">MSTDDLVCSAWTPGACEGTPHCPPRCPRFVDHEGQSWTIEPPREGDRAALAEMYDDFDPSQRAQGVPPIGDDRIASWLDGLLDDGCNFVARSGEQVVGHAVYVATDDPEPELAVFVHQDYQNRGLGTELCRHLIATAAAADRRALVLEVEPTNQNAIAVYEKLGFERVQQRTADDPLRRSRSFEMRLPLTDDRAASTQRPPVLGD</sequence>
<dbReference type="PANTHER" id="PTHR43617">
    <property type="entry name" value="L-AMINO ACID N-ACETYLTRANSFERASE"/>
    <property type="match status" value="1"/>
</dbReference>
<dbReference type="InterPro" id="IPR000182">
    <property type="entry name" value="GNAT_dom"/>
</dbReference>
<dbReference type="SUPFAM" id="SSF55729">
    <property type="entry name" value="Acyl-CoA N-acyltransferases (Nat)"/>
    <property type="match status" value="1"/>
</dbReference>
<proteinExistence type="predicted"/>
<evidence type="ECO:0000259" key="2">
    <source>
        <dbReference type="PROSITE" id="PS51186"/>
    </source>
</evidence>
<evidence type="ECO:0000256" key="1">
    <source>
        <dbReference type="SAM" id="MobiDB-lite"/>
    </source>
</evidence>
<dbReference type="PROSITE" id="PS51186">
    <property type="entry name" value="GNAT"/>
    <property type="match status" value="1"/>
</dbReference>
<organism evidence="3 4">
    <name type="scientific">Natronoarchaeum philippinense</name>
    <dbReference type="NCBI Taxonomy" id="558529"/>
    <lineage>
        <taxon>Archaea</taxon>
        <taxon>Methanobacteriati</taxon>
        <taxon>Methanobacteriota</taxon>
        <taxon>Stenosarchaea group</taxon>
        <taxon>Halobacteria</taxon>
        <taxon>Halobacteriales</taxon>
        <taxon>Natronoarchaeaceae</taxon>
    </lineage>
</organism>
<dbReference type="InterPro" id="IPR016181">
    <property type="entry name" value="Acyl_CoA_acyltransferase"/>
</dbReference>
<protein>
    <submittedName>
        <fullName evidence="3">Acetyltransferase (GNAT) family protein</fullName>
    </submittedName>
</protein>
<dbReference type="Gene3D" id="3.40.630.30">
    <property type="match status" value="1"/>
</dbReference>
<evidence type="ECO:0000313" key="4">
    <source>
        <dbReference type="Proteomes" id="UP000219453"/>
    </source>
</evidence>
<feature type="domain" description="N-acetyltransferase" evidence="2">
    <location>
        <begin position="37"/>
        <end position="190"/>
    </location>
</feature>
<accession>A0A285NCJ8</accession>
<dbReference type="RefSeq" id="WP_097008174.1">
    <property type="nucleotide sequence ID" value="NZ_OBEJ01000001.1"/>
</dbReference>
<keyword evidence="4" id="KW-1185">Reference proteome</keyword>
<dbReference type="InterPro" id="IPR050276">
    <property type="entry name" value="MshD_Acetyltransferase"/>
</dbReference>
<dbReference type="OrthoDB" id="339006at2157"/>
<reference evidence="3 4" key="1">
    <citation type="submission" date="2017-09" db="EMBL/GenBank/DDBJ databases">
        <authorList>
            <person name="Ehlers B."/>
            <person name="Leendertz F.H."/>
        </authorList>
    </citation>
    <scope>NUCLEOTIDE SEQUENCE [LARGE SCALE GENOMIC DNA]</scope>
    <source>
        <strain evidence="3 4">DSM 27208</strain>
    </source>
</reference>
<feature type="compositionally biased region" description="Basic and acidic residues" evidence="1">
    <location>
        <begin position="174"/>
        <end position="194"/>
    </location>
</feature>
<dbReference type="Pfam" id="PF00583">
    <property type="entry name" value="Acetyltransf_1"/>
    <property type="match status" value="1"/>
</dbReference>
<dbReference type="GO" id="GO:0008999">
    <property type="term" value="F:protein-N-terminal-alanine acetyltransferase activity"/>
    <property type="evidence" value="ECO:0007669"/>
    <property type="project" value="TreeGrafter"/>
</dbReference>
<gene>
    <name evidence="3" type="ORF">SAMN06269185_1247</name>
</gene>
<keyword evidence="3" id="KW-0808">Transferase</keyword>
<dbReference type="AlphaFoldDB" id="A0A285NCJ8"/>
<dbReference type="EMBL" id="OBEJ01000001">
    <property type="protein sequence ID" value="SNZ06667.1"/>
    <property type="molecule type" value="Genomic_DNA"/>
</dbReference>
<dbReference type="PANTHER" id="PTHR43617:SF20">
    <property type="entry name" value="N-ALPHA-ACETYLTRANSFERASE RIMI"/>
    <property type="match status" value="1"/>
</dbReference>
<dbReference type="Proteomes" id="UP000219453">
    <property type="component" value="Unassembled WGS sequence"/>
</dbReference>
<feature type="region of interest" description="Disordered" evidence="1">
    <location>
        <begin position="174"/>
        <end position="205"/>
    </location>
</feature>